<comment type="catalytic activity">
    <reaction evidence="1">
        <text>3-hydroxy-2-methylpropanoyl-CoA + H2O = 3-hydroxy-2-methylpropanoate + CoA + H(+)</text>
        <dbReference type="Rhea" id="RHEA:20888"/>
        <dbReference type="ChEBI" id="CHEBI:11805"/>
        <dbReference type="ChEBI" id="CHEBI:15377"/>
        <dbReference type="ChEBI" id="CHEBI:15378"/>
        <dbReference type="ChEBI" id="CHEBI:57287"/>
        <dbReference type="ChEBI" id="CHEBI:57340"/>
        <dbReference type="EC" id="3.1.2.4"/>
    </reaction>
</comment>
<name>A0A0D0VTN8_CRYGA</name>
<dbReference type="InterPro" id="IPR032259">
    <property type="entry name" value="HIBYL-CoA-H"/>
</dbReference>
<reference evidence="5" key="1">
    <citation type="submission" date="2015-01" db="EMBL/GenBank/DDBJ databases">
        <title>The Genome Sequence of Cryptococcus gattii CA1280.</title>
        <authorList>
            <consortium name="The Broad Institute Genomics Platform"/>
            <person name="Cuomo C."/>
            <person name="Litvintseva A."/>
            <person name="Chen Y."/>
            <person name="Heitman J."/>
            <person name="Sun S."/>
            <person name="Springer D."/>
            <person name="Dromer F."/>
            <person name="Young S."/>
            <person name="Zeng Q."/>
            <person name="Gargeya S."/>
            <person name="Abouelleil A."/>
            <person name="Alvarado L."/>
            <person name="Chapman S.B."/>
            <person name="Gainer-Dewar J."/>
            <person name="Goldberg J."/>
            <person name="Griggs A."/>
            <person name="Gujja S."/>
            <person name="Hansen M."/>
            <person name="Howarth C."/>
            <person name="Imamovic A."/>
            <person name="Larimer J."/>
            <person name="Murphy C."/>
            <person name="Naylor J."/>
            <person name="Pearson M."/>
            <person name="Priest M."/>
            <person name="Roberts A."/>
            <person name="Saif S."/>
            <person name="Shea T."/>
            <person name="Sykes S."/>
            <person name="Wortman J."/>
            <person name="Nusbaum C."/>
            <person name="Birren B."/>
        </authorList>
    </citation>
    <scope>NUCLEOTIDE SEQUENCE [LARGE SCALE GENOMIC DNA]</scope>
    <source>
        <strain evidence="5">CA1280</strain>
    </source>
</reference>
<dbReference type="PANTHER" id="PTHR43176:SF3">
    <property type="entry name" value="3-HYDROXYISOBUTYRYL-COA HYDROLASE, MITOCHONDRIAL"/>
    <property type="match status" value="1"/>
</dbReference>
<keyword evidence="3" id="KW-0378">Hydrolase</keyword>
<evidence type="ECO:0000313" key="5">
    <source>
        <dbReference type="EMBL" id="KIR50371.1"/>
    </source>
</evidence>
<protein>
    <recommendedName>
        <fullName evidence="2">3-hydroxyisobutyryl-CoA hydrolase</fullName>
        <ecNumber evidence="2">3.1.2.4</ecNumber>
    </recommendedName>
</protein>
<evidence type="ECO:0000259" key="4">
    <source>
        <dbReference type="Pfam" id="PF16113"/>
    </source>
</evidence>
<dbReference type="CDD" id="cd06558">
    <property type="entry name" value="crotonase-like"/>
    <property type="match status" value="1"/>
</dbReference>
<dbReference type="InterPro" id="IPR029045">
    <property type="entry name" value="ClpP/crotonase-like_dom_sf"/>
</dbReference>
<organism evidence="5">
    <name type="scientific">Cryptococcus bacillisporus CA1280</name>
    <dbReference type="NCBI Taxonomy" id="1296109"/>
    <lineage>
        <taxon>Eukaryota</taxon>
        <taxon>Fungi</taxon>
        <taxon>Dikarya</taxon>
        <taxon>Basidiomycota</taxon>
        <taxon>Agaricomycotina</taxon>
        <taxon>Tremellomycetes</taxon>
        <taxon>Tremellales</taxon>
        <taxon>Cryptococcaceae</taxon>
        <taxon>Cryptococcus</taxon>
        <taxon>Cryptococcus gattii species complex</taxon>
    </lineage>
</organism>
<dbReference type="PROSITE" id="PS00166">
    <property type="entry name" value="ENOYL_COA_HYDRATASE"/>
    <property type="match status" value="1"/>
</dbReference>
<accession>A0A0D0VTN8</accession>
<dbReference type="InterPro" id="IPR045004">
    <property type="entry name" value="ECH_dom"/>
</dbReference>
<dbReference type="GO" id="GO:0006574">
    <property type="term" value="P:L-valine catabolic process"/>
    <property type="evidence" value="ECO:0007669"/>
    <property type="project" value="TreeGrafter"/>
</dbReference>
<dbReference type="SUPFAM" id="SSF52096">
    <property type="entry name" value="ClpP/crotonase"/>
    <property type="match status" value="1"/>
</dbReference>
<feature type="domain" description="Enoyl-CoA hydratase/isomerase" evidence="4">
    <location>
        <begin position="52"/>
        <end position="394"/>
    </location>
</feature>
<dbReference type="AlphaFoldDB" id="A0A0D0VTN8"/>
<dbReference type="FunFam" id="3.90.226.10:FF:000123">
    <property type="entry name" value="3-hydroxyisobutyryl-CoA hydrolase, mitochondrial"/>
    <property type="match status" value="1"/>
</dbReference>
<evidence type="ECO:0000256" key="3">
    <source>
        <dbReference type="ARBA" id="ARBA00022801"/>
    </source>
</evidence>
<dbReference type="OrthoDB" id="1737613at2759"/>
<dbReference type="InterPro" id="IPR018376">
    <property type="entry name" value="Enoyl-CoA_hyd/isom_CS"/>
</dbReference>
<evidence type="ECO:0000256" key="2">
    <source>
        <dbReference type="ARBA" id="ARBA00011915"/>
    </source>
</evidence>
<dbReference type="GO" id="GO:0003860">
    <property type="term" value="F:3-hydroxyisobutyryl-CoA hydrolase activity"/>
    <property type="evidence" value="ECO:0007669"/>
    <property type="project" value="UniProtKB-EC"/>
</dbReference>
<dbReference type="Pfam" id="PF16113">
    <property type="entry name" value="ECH_2"/>
    <property type="match status" value="1"/>
</dbReference>
<sequence>MSSLARIQLLPRMSRPVATSRLAVLNRHLSSSSQMAAPREELVLFESQQDTRIYKLNRSAKLNSLNHEMIDSLSNKIKAWREVDSCKVIIGTGDSRAFCAGGDVKQLVLDLKDGKQTAVPFFKSEFQLNWLLARLGKPYVAVIDGVTMGGGGGISLPAHIRIATPRTIFAMPETKIGYSPDVGSNYYFAQLDGFIGAWLAVTGQEVYGRAVYELGIATHYVTENNISDIIYQIIQHPSPTPANISSLISSYTAPAPTTSAVSSKSSPDGSTPIKGEIRKFLDKTFNKKSIQEIYASLDKSQSDDKLSSEVKEWAAQQKLQMEARSPTGMAVALQNYRKARETRRLDRTLLNDISMATAYTGTNRATDDFITGVSAVLIDRSKGPVAWAPKDINEESLSPQNINSRFFSASSPHVADKPEIEFIPSSASKLDSGRDSTWGQFRKYGLPSEEAVRAAVDGYAPGSGAFALLEEELIEQFIDAQGDVQGTRRDEVVKRVKEVVNTCCKKGKDGYLEWIA</sequence>
<dbReference type="GO" id="GO:0005739">
    <property type="term" value="C:mitochondrion"/>
    <property type="evidence" value="ECO:0007669"/>
    <property type="project" value="TreeGrafter"/>
</dbReference>
<dbReference type="Gene3D" id="3.90.226.10">
    <property type="entry name" value="2-enoyl-CoA Hydratase, Chain A, domain 1"/>
    <property type="match status" value="1"/>
</dbReference>
<dbReference type="HOGENOM" id="CLU_009834_22_0_1"/>
<evidence type="ECO:0000256" key="1">
    <source>
        <dbReference type="ARBA" id="ARBA00001709"/>
    </source>
</evidence>
<dbReference type="EC" id="3.1.2.4" evidence="2"/>
<dbReference type="EMBL" id="KN847973">
    <property type="protein sequence ID" value="KIR50371.1"/>
    <property type="molecule type" value="Genomic_DNA"/>
</dbReference>
<dbReference type="PANTHER" id="PTHR43176">
    <property type="entry name" value="3-HYDROXYISOBUTYRYL-COA HYDROLASE-RELATED"/>
    <property type="match status" value="1"/>
</dbReference>
<gene>
    <name evidence="5" type="ORF">I312_00307</name>
</gene>
<proteinExistence type="predicted"/>